<evidence type="ECO:0000313" key="2">
    <source>
        <dbReference type="Proteomes" id="UP001642487"/>
    </source>
</evidence>
<sequence>MNLLSKTMPWPFHSLTFSLCKTYSDESLAVSSMFLSSVISISRLTEFLSFQFVPFIPKYERRLWLLHGI</sequence>
<reference evidence="1 2" key="1">
    <citation type="submission" date="2024-03" db="EMBL/GenBank/DDBJ databases">
        <authorList>
            <person name="Gkanogiannis A."/>
            <person name="Becerra Lopez-Lavalle L."/>
        </authorList>
    </citation>
    <scope>NUCLEOTIDE SEQUENCE [LARGE SCALE GENOMIC DNA]</scope>
</reference>
<protein>
    <submittedName>
        <fullName evidence="1">Uncharacterized protein</fullName>
    </submittedName>
</protein>
<evidence type="ECO:0000313" key="1">
    <source>
        <dbReference type="EMBL" id="CAK9329927.1"/>
    </source>
</evidence>
<dbReference type="EMBL" id="OZ021743">
    <property type="protein sequence ID" value="CAK9329927.1"/>
    <property type="molecule type" value="Genomic_DNA"/>
</dbReference>
<keyword evidence="2" id="KW-1185">Reference proteome</keyword>
<organism evidence="1 2">
    <name type="scientific">Citrullus colocynthis</name>
    <name type="common">colocynth</name>
    <dbReference type="NCBI Taxonomy" id="252529"/>
    <lineage>
        <taxon>Eukaryota</taxon>
        <taxon>Viridiplantae</taxon>
        <taxon>Streptophyta</taxon>
        <taxon>Embryophyta</taxon>
        <taxon>Tracheophyta</taxon>
        <taxon>Spermatophyta</taxon>
        <taxon>Magnoliopsida</taxon>
        <taxon>eudicotyledons</taxon>
        <taxon>Gunneridae</taxon>
        <taxon>Pentapetalae</taxon>
        <taxon>rosids</taxon>
        <taxon>fabids</taxon>
        <taxon>Cucurbitales</taxon>
        <taxon>Cucurbitaceae</taxon>
        <taxon>Benincaseae</taxon>
        <taxon>Citrullus</taxon>
    </lineage>
</organism>
<accession>A0ABP0ZAY9</accession>
<gene>
    <name evidence="1" type="ORF">CITCOLO1_LOCUS22407</name>
</gene>
<proteinExistence type="predicted"/>
<dbReference type="Proteomes" id="UP001642487">
    <property type="component" value="Chromosome 9"/>
</dbReference>
<name>A0ABP0ZAY9_9ROSI</name>